<dbReference type="PROSITE" id="PS50879">
    <property type="entry name" value="RNASE_H_1"/>
    <property type="match status" value="1"/>
</dbReference>
<dbReference type="InterPro" id="IPR036397">
    <property type="entry name" value="RNaseH_sf"/>
</dbReference>
<dbReference type="Proteomes" id="UP001140094">
    <property type="component" value="Unassembled WGS sequence"/>
</dbReference>
<feature type="domain" description="RNase H type-1" evidence="8">
    <location>
        <begin position="85"/>
        <end position="238"/>
    </location>
</feature>
<keyword evidence="6" id="KW-0255">Endonuclease</keyword>
<organism evidence="9 10">
    <name type="scientific">Coemansia guatemalensis</name>
    <dbReference type="NCBI Taxonomy" id="2761395"/>
    <lineage>
        <taxon>Eukaryota</taxon>
        <taxon>Fungi</taxon>
        <taxon>Fungi incertae sedis</taxon>
        <taxon>Zoopagomycota</taxon>
        <taxon>Kickxellomycotina</taxon>
        <taxon>Kickxellomycetes</taxon>
        <taxon>Kickxellales</taxon>
        <taxon>Kickxellaceae</taxon>
        <taxon>Coemansia</taxon>
    </lineage>
</organism>
<dbReference type="GO" id="GO:0004523">
    <property type="term" value="F:RNA-DNA hybrid ribonuclease activity"/>
    <property type="evidence" value="ECO:0007669"/>
    <property type="project" value="UniProtKB-EC"/>
</dbReference>
<dbReference type="OrthoDB" id="407198at2759"/>
<dbReference type="EMBL" id="JANBUO010000018">
    <property type="protein sequence ID" value="KAJ2808911.1"/>
    <property type="molecule type" value="Genomic_DNA"/>
</dbReference>
<keyword evidence="4" id="KW-0540">Nuclease</keyword>
<proteinExistence type="inferred from homology"/>
<dbReference type="InterPro" id="IPR012337">
    <property type="entry name" value="RNaseH-like_sf"/>
</dbReference>
<comment type="caution">
    <text evidence="9">The sequence shown here is derived from an EMBL/GenBank/DDBJ whole genome shotgun (WGS) entry which is preliminary data.</text>
</comment>
<dbReference type="InterPro" id="IPR050092">
    <property type="entry name" value="RNase_H"/>
</dbReference>
<dbReference type="PANTHER" id="PTHR10642:SF26">
    <property type="entry name" value="RIBONUCLEASE H1"/>
    <property type="match status" value="1"/>
</dbReference>
<keyword evidence="10" id="KW-1185">Reference proteome</keyword>
<dbReference type="InterPro" id="IPR017067">
    <property type="entry name" value="RNase_H1_euk"/>
</dbReference>
<dbReference type="PIRSF" id="PIRSF036852">
    <property type="entry name" value="Ribonuclease_H1_euk"/>
    <property type="match status" value="1"/>
</dbReference>
<evidence type="ECO:0000313" key="10">
    <source>
        <dbReference type="Proteomes" id="UP001140094"/>
    </source>
</evidence>
<dbReference type="CDD" id="cd09280">
    <property type="entry name" value="RNase_HI_eukaryote_like"/>
    <property type="match status" value="1"/>
</dbReference>
<evidence type="ECO:0000256" key="4">
    <source>
        <dbReference type="ARBA" id="ARBA00022722"/>
    </source>
</evidence>
<evidence type="ECO:0000256" key="7">
    <source>
        <dbReference type="ARBA" id="ARBA00022801"/>
    </source>
</evidence>
<reference evidence="9" key="1">
    <citation type="submission" date="2022-07" db="EMBL/GenBank/DDBJ databases">
        <title>Phylogenomic reconstructions and comparative analyses of Kickxellomycotina fungi.</title>
        <authorList>
            <person name="Reynolds N.K."/>
            <person name="Stajich J.E."/>
            <person name="Barry K."/>
            <person name="Grigoriev I.V."/>
            <person name="Crous P."/>
            <person name="Smith M.E."/>
        </authorList>
    </citation>
    <scope>NUCLEOTIDE SEQUENCE</scope>
    <source>
        <strain evidence="9">NRRL 1565</strain>
    </source>
</reference>
<name>A0A9W8LU24_9FUNG</name>
<dbReference type="PANTHER" id="PTHR10642">
    <property type="entry name" value="RIBONUCLEASE H1"/>
    <property type="match status" value="1"/>
</dbReference>
<dbReference type="InterPro" id="IPR002156">
    <property type="entry name" value="RNaseH_domain"/>
</dbReference>
<dbReference type="GO" id="GO:0043137">
    <property type="term" value="P:DNA replication, removal of RNA primer"/>
    <property type="evidence" value="ECO:0007669"/>
    <property type="project" value="TreeGrafter"/>
</dbReference>
<evidence type="ECO:0000256" key="1">
    <source>
        <dbReference type="ARBA" id="ARBA00000077"/>
    </source>
</evidence>
<dbReference type="SUPFAM" id="SSF53098">
    <property type="entry name" value="Ribonuclease H-like"/>
    <property type="match status" value="1"/>
</dbReference>
<protein>
    <recommendedName>
        <fullName evidence="3">ribonuclease H</fullName>
        <ecNumber evidence="3">3.1.26.4</ecNumber>
    </recommendedName>
</protein>
<comment type="similarity">
    <text evidence="2">Belongs to the RNase H family.</text>
</comment>
<accession>A0A9W8LU24</accession>
<gene>
    <name evidence="9" type="ORF">H4R20_000556</name>
</gene>
<keyword evidence="7" id="KW-0378">Hydrolase</keyword>
<keyword evidence="5" id="KW-0479">Metal-binding</keyword>
<evidence type="ECO:0000256" key="3">
    <source>
        <dbReference type="ARBA" id="ARBA00012180"/>
    </source>
</evidence>
<evidence type="ECO:0000313" key="9">
    <source>
        <dbReference type="EMBL" id="KAJ2808911.1"/>
    </source>
</evidence>
<dbReference type="EC" id="3.1.26.4" evidence="3"/>
<comment type="catalytic activity">
    <reaction evidence="1">
        <text>Endonucleolytic cleavage to 5'-phosphomonoester.</text>
        <dbReference type="EC" id="3.1.26.4"/>
    </reaction>
</comment>
<dbReference type="FunFam" id="3.30.420.10:FF:000115">
    <property type="entry name" value="Ribonuclease H"/>
    <property type="match status" value="1"/>
</dbReference>
<sequence length="242" mass="26107">MTQGYPGAVFKKFKLSSEAQAFVGESQTAAAGNSNTDIGLVNRPLPYGRARQRGTKSRYLKAATIESNPKKALLQPSPPPPVGETEDEIVVYTDGASARNGRRGAAAGVGVYFGENDPRNISEPLEGARQTNQRAELTAILRAIESLSTDCKKAIQICTDSMYSINCLTAWFHNWERNGWMGSTGKPVENQDIIQKILSLIRARVDNAAPAIRFVHVRGHAGISGNEAADQLAVAGAKRLLK</sequence>
<dbReference type="Gene3D" id="3.30.420.10">
    <property type="entry name" value="Ribonuclease H-like superfamily/Ribonuclease H"/>
    <property type="match status" value="1"/>
</dbReference>
<evidence type="ECO:0000256" key="5">
    <source>
        <dbReference type="ARBA" id="ARBA00022723"/>
    </source>
</evidence>
<dbReference type="GO" id="GO:0000287">
    <property type="term" value="F:magnesium ion binding"/>
    <property type="evidence" value="ECO:0007669"/>
    <property type="project" value="InterPro"/>
</dbReference>
<dbReference type="GO" id="GO:0003676">
    <property type="term" value="F:nucleic acid binding"/>
    <property type="evidence" value="ECO:0007669"/>
    <property type="project" value="InterPro"/>
</dbReference>
<dbReference type="AlphaFoldDB" id="A0A9W8LU24"/>
<evidence type="ECO:0000256" key="2">
    <source>
        <dbReference type="ARBA" id="ARBA00005300"/>
    </source>
</evidence>
<evidence type="ECO:0000256" key="6">
    <source>
        <dbReference type="ARBA" id="ARBA00022759"/>
    </source>
</evidence>
<evidence type="ECO:0000259" key="8">
    <source>
        <dbReference type="PROSITE" id="PS50879"/>
    </source>
</evidence>
<dbReference type="Pfam" id="PF00075">
    <property type="entry name" value="RNase_H"/>
    <property type="match status" value="1"/>
</dbReference>